<dbReference type="PANTHER" id="PTHR31403">
    <property type="entry name" value="PHOSPHOLIPASE A1-IBETA2, CHLOROPLASTIC"/>
    <property type="match status" value="1"/>
</dbReference>
<dbReference type="Gene3D" id="3.40.50.1820">
    <property type="entry name" value="alpha/beta hydrolase"/>
    <property type="match status" value="1"/>
</dbReference>
<gene>
    <name evidence="6" type="ORF">LIER_32865</name>
</gene>
<sequence length="126" mass="14429">MFVSEELDKKLRSSSGVEKVLNFLDNMPWTYSHVGTELRLDTTRSPFLKPNADVSCCHGLEGYLHLVDGFLASNCPFRNSMSSCLHKVYVFIAQVVFHISSISSLVFQINYEVTFKNIYFFHFTTS</sequence>
<comment type="similarity">
    <text evidence="1">Belongs to the AB hydrolase superfamily. Lipase family.</text>
</comment>
<organism evidence="6 7">
    <name type="scientific">Lithospermum erythrorhizon</name>
    <name type="common">Purple gromwell</name>
    <name type="synonym">Lithospermum officinale var. erythrorhizon</name>
    <dbReference type="NCBI Taxonomy" id="34254"/>
    <lineage>
        <taxon>Eukaryota</taxon>
        <taxon>Viridiplantae</taxon>
        <taxon>Streptophyta</taxon>
        <taxon>Embryophyta</taxon>
        <taxon>Tracheophyta</taxon>
        <taxon>Spermatophyta</taxon>
        <taxon>Magnoliopsida</taxon>
        <taxon>eudicotyledons</taxon>
        <taxon>Gunneridae</taxon>
        <taxon>Pentapetalae</taxon>
        <taxon>asterids</taxon>
        <taxon>lamiids</taxon>
        <taxon>Boraginales</taxon>
        <taxon>Boraginaceae</taxon>
        <taxon>Boraginoideae</taxon>
        <taxon>Lithospermeae</taxon>
        <taxon>Lithospermum</taxon>
    </lineage>
</organism>
<keyword evidence="2" id="KW-0378">Hydrolase</keyword>
<name>A0AAV3RYX8_LITER</name>
<evidence type="ECO:0000256" key="5">
    <source>
        <dbReference type="SAM" id="Phobius"/>
    </source>
</evidence>
<evidence type="ECO:0000256" key="3">
    <source>
        <dbReference type="ARBA" id="ARBA00022963"/>
    </source>
</evidence>
<keyword evidence="7" id="KW-1185">Reference proteome</keyword>
<evidence type="ECO:0000313" key="7">
    <source>
        <dbReference type="Proteomes" id="UP001454036"/>
    </source>
</evidence>
<dbReference type="EMBL" id="BAABME010012841">
    <property type="protein sequence ID" value="GAA0185577.1"/>
    <property type="molecule type" value="Genomic_DNA"/>
</dbReference>
<protein>
    <submittedName>
        <fullName evidence="6">Phospholipase</fullName>
    </submittedName>
</protein>
<dbReference type="PANTHER" id="PTHR31403:SF2">
    <property type="entry name" value="PHOSPHOLIPASE A1-IBETA2, CHLOROPLASTIC"/>
    <property type="match status" value="1"/>
</dbReference>
<dbReference type="InterPro" id="IPR029058">
    <property type="entry name" value="AB_hydrolase_fold"/>
</dbReference>
<keyword evidence="3" id="KW-0442">Lipid degradation</keyword>
<proteinExistence type="inferred from homology"/>
<dbReference type="GO" id="GO:0016042">
    <property type="term" value="P:lipid catabolic process"/>
    <property type="evidence" value="ECO:0007669"/>
    <property type="project" value="UniProtKB-KW"/>
</dbReference>
<evidence type="ECO:0000256" key="2">
    <source>
        <dbReference type="ARBA" id="ARBA00022801"/>
    </source>
</evidence>
<comment type="caution">
    <text evidence="6">The sequence shown here is derived from an EMBL/GenBank/DDBJ whole genome shotgun (WGS) entry which is preliminary data.</text>
</comment>
<dbReference type="Proteomes" id="UP001454036">
    <property type="component" value="Unassembled WGS sequence"/>
</dbReference>
<evidence type="ECO:0000313" key="6">
    <source>
        <dbReference type="EMBL" id="GAA0185577.1"/>
    </source>
</evidence>
<accession>A0AAV3RYX8</accession>
<evidence type="ECO:0000256" key="4">
    <source>
        <dbReference type="ARBA" id="ARBA00023098"/>
    </source>
</evidence>
<evidence type="ECO:0000256" key="1">
    <source>
        <dbReference type="ARBA" id="ARBA00010701"/>
    </source>
</evidence>
<reference evidence="6 7" key="1">
    <citation type="submission" date="2024-01" db="EMBL/GenBank/DDBJ databases">
        <title>The complete chloroplast genome sequence of Lithospermum erythrorhizon: insights into the phylogenetic relationship among Boraginaceae species and the maternal lineages of purple gromwells.</title>
        <authorList>
            <person name="Okada T."/>
            <person name="Watanabe K."/>
        </authorList>
    </citation>
    <scope>NUCLEOTIDE SEQUENCE [LARGE SCALE GENOMIC DNA]</scope>
</reference>
<dbReference type="GO" id="GO:0004620">
    <property type="term" value="F:phospholipase activity"/>
    <property type="evidence" value="ECO:0007669"/>
    <property type="project" value="TreeGrafter"/>
</dbReference>
<keyword evidence="5" id="KW-0472">Membrane</keyword>
<dbReference type="AlphaFoldDB" id="A0AAV3RYX8"/>
<keyword evidence="5" id="KW-0812">Transmembrane</keyword>
<keyword evidence="4" id="KW-0443">Lipid metabolism</keyword>
<keyword evidence="5" id="KW-1133">Transmembrane helix</keyword>
<feature type="transmembrane region" description="Helical" evidence="5">
    <location>
        <begin position="88"/>
        <end position="111"/>
    </location>
</feature>